<dbReference type="EMBL" id="CM016559">
    <property type="protein sequence ID" value="TKW01101.1"/>
    <property type="molecule type" value="Genomic_DNA"/>
</dbReference>
<organism evidence="1 2">
    <name type="scientific">Setaria viridis</name>
    <name type="common">Green bristlegrass</name>
    <name type="synonym">Setaria italica subsp. viridis</name>
    <dbReference type="NCBI Taxonomy" id="4556"/>
    <lineage>
        <taxon>Eukaryota</taxon>
        <taxon>Viridiplantae</taxon>
        <taxon>Streptophyta</taxon>
        <taxon>Embryophyta</taxon>
        <taxon>Tracheophyta</taxon>
        <taxon>Spermatophyta</taxon>
        <taxon>Magnoliopsida</taxon>
        <taxon>Liliopsida</taxon>
        <taxon>Poales</taxon>
        <taxon>Poaceae</taxon>
        <taxon>PACMAD clade</taxon>
        <taxon>Panicoideae</taxon>
        <taxon>Panicodae</taxon>
        <taxon>Paniceae</taxon>
        <taxon>Cenchrinae</taxon>
        <taxon>Setaria</taxon>
    </lineage>
</organism>
<dbReference type="Proteomes" id="UP000298652">
    <property type="component" value="Chromosome 8"/>
</dbReference>
<dbReference type="AlphaFoldDB" id="A0A4U6TFP8"/>
<name>A0A4U6TFP8_SETVI</name>
<proteinExistence type="predicted"/>
<gene>
    <name evidence="1" type="ORF">SEVIR_8G155950v2</name>
</gene>
<reference evidence="1" key="1">
    <citation type="submission" date="2019-03" db="EMBL/GenBank/DDBJ databases">
        <title>WGS assembly of Setaria viridis.</title>
        <authorList>
            <person name="Huang P."/>
            <person name="Jenkins J."/>
            <person name="Grimwood J."/>
            <person name="Barry K."/>
            <person name="Healey A."/>
            <person name="Mamidi S."/>
            <person name="Sreedasyam A."/>
            <person name="Shu S."/>
            <person name="Feldman M."/>
            <person name="Wu J."/>
            <person name="Yu Y."/>
            <person name="Chen C."/>
            <person name="Johnson J."/>
            <person name="Rokhsar D."/>
            <person name="Baxter I."/>
            <person name="Schmutz J."/>
            <person name="Brutnell T."/>
            <person name="Kellogg E."/>
        </authorList>
    </citation>
    <scope>NUCLEOTIDE SEQUENCE [LARGE SCALE GENOMIC DNA]</scope>
</reference>
<keyword evidence="2" id="KW-1185">Reference proteome</keyword>
<evidence type="ECO:0000313" key="2">
    <source>
        <dbReference type="Proteomes" id="UP000298652"/>
    </source>
</evidence>
<accession>A0A4U6TFP8</accession>
<sequence>MGSPSMKNGGIDGNFSSNWSRWAASGLHTGGGARSIKLQAAVAAASHEGWASSVTRHAESGAKASSRLVSAILAPVTCA</sequence>
<protein>
    <submittedName>
        <fullName evidence="1">Uncharacterized protein</fullName>
    </submittedName>
</protein>
<dbReference type="Gramene" id="TKW01101">
    <property type="protein sequence ID" value="TKW01101"/>
    <property type="gene ID" value="SEVIR_8G155950v2"/>
</dbReference>
<evidence type="ECO:0000313" key="1">
    <source>
        <dbReference type="EMBL" id="TKW01101.1"/>
    </source>
</evidence>